<dbReference type="EMBL" id="JAVRHO010000015">
    <property type="protein sequence ID" value="MDT0647322.1"/>
    <property type="molecule type" value="Genomic_DNA"/>
</dbReference>
<comment type="caution">
    <text evidence="5">The sequence shown here is derived from an EMBL/GenBank/DDBJ whole genome shotgun (WGS) entry which is preliminary data.</text>
</comment>
<dbReference type="CDD" id="cd00305">
    <property type="entry name" value="Cu-Zn_Superoxide_Dismutase"/>
    <property type="match status" value="1"/>
</dbReference>
<evidence type="ECO:0000256" key="2">
    <source>
        <dbReference type="RuleBase" id="RU000393"/>
    </source>
</evidence>
<keyword evidence="2" id="KW-0479">Metal-binding</keyword>
<keyword evidence="2" id="KW-0862">Zinc</keyword>
<comment type="cofactor">
    <cofactor evidence="2">
        <name>Cu cation</name>
        <dbReference type="ChEBI" id="CHEBI:23378"/>
    </cofactor>
    <text evidence="2">Binds 1 copper ion per subunit.</text>
</comment>
<feature type="region of interest" description="Disordered" evidence="3">
    <location>
        <begin position="24"/>
        <end position="47"/>
    </location>
</feature>
<reference evidence="5 6" key="1">
    <citation type="submission" date="2023-09" db="EMBL/GenBank/DDBJ databases">
        <authorList>
            <person name="Rey-Velasco X."/>
        </authorList>
    </citation>
    <scope>NUCLEOTIDE SEQUENCE [LARGE SCALE GENOMIC DNA]</scope>
    <source>
        <strain evidence="5 6">F260</strain>
    </source>
</reference>
<dbReference type="Proteomes" id="UP001245285">
    <property type="component" value="Unassembled WGS sequence"/>
</dbReference>
<name>A0ABU3CM35_9FLAO</name>
<feature type="domain" description="Superoxide dismutase copper/zinc binding" evidence="4">
    <location>
        <begin position="67"/>
        <end position="198"/>
    </location>
</feature>
<dbReference type="PROSITE" id="PS00332">
    <property type="entry name" value="SOD_CU_ZN_2"/>
    <property type="match status" value="1"/>
</dbReference>
<comment type="similarity">
    <text evidence="1 2">Belongs to the Cu-Zn superoxide dismutase family.</text>
</comment>
<evidence type="ECO:0000313" key="5">
    <source>
        <dbReference type="EMBL" id="MDT0647322.1"/>
    </source>
</evidence>
<dbReference type="RefSeq" id="WP_311495434.1">
    <property type="nucleotide sequence ID" value="NZ_JAVRHO010000015.1"/>
</dbReference>
<dbReference type="Pfam" id="PF00080">
    <property type="entry name" value="Sod_Cu"/>
    <property type="match status" value="1"/>
</dbReference>
<sequence>MKRTSISLLFCASVFVFGCKNEGEKNENDLETTTGTELTTEEDEMDSAEEMKEITVDLEAKSGSDLSGTVTFTEENGEVRMEGTISGLSEGTHAIHIHENADCSAEDGSSAGGHWNPTNEPHGEWGDSEGYHRGDIGNFQVDSNGEGNVSMSTDQWCIGCDDENMNIVGKAVIVHDGVDDYTSQPSGDAGTRVGCGEIEMEM</sequence>
<organism evidence="5 6">
    <name type="scientific">Autumnicola lenta</name>
    <dbReference type="NCBI Taxonomy" id="3075593"/>
    <lineage>
        <taxon>Bacteria</taxon>
        <taxon>Pseudomonadati</taxon>
        <taxon>Bacteroidota</taxon>
        <taxon>Flavobacteriia</taxon>
        <taxon>Flavobacteriales</taxon>
        <taxon>Flavobacteriaceae</taxon>
        <taxon>Autumnicola</taxon>
    </lineage>
</organism>
<dbReference type="PROSITE" id="PS51257">
    <property type="entry name" value="PROKAR_LIPOPROTEIN"/>
    <property type="match status" value="1"/>
</dbReference>
<comment type="cofactor">
    <cofactor evidence="2">
        <name>Zn(2+)</name>
        <dbReference type="ChEBI" id="CHEBI:29105"/>
    </cofactor>
    <text evidence="2">Binds 1 zinc ion per subunit.</text>
</comment>
<proteinExistence type="inferred from homology"/>
<evidence type="ECO:0000256" key="1">
    <source>
        <dbReference type="ARBA" id="ARBA00010457"/>
    </source>
</evidence>
<comment type="catalytic activity">
    <reaction evidence="2">
        <text>2 superoxide + 2 H(+) = H2O2 + O2</text>
        <dbReference type="Rhea" id="RHEA:20696"/>
        <dbReference type="ChEBI" id="CHEBI:15378"/>
        <dbReference type="ChEBI" id="CHEBI:15379"/>
        <dbReference type="ChEBI" id="CHEBI:16240"/>
        <dbReference type="ChEBI" id="CHEBI:18421"/>
        <dbReference type="EC" id="1.15.1.1"/>
    </reaction>
</comment>
<dbReference type="SUPFAM" id="SSF49329">
    <property type="entry name" value="Cu,Zn superoxide dismutase-like"/>
    <property type="match status" value="1"/>
</dbReference>
<dbReference type="EC" id="1.15.1.1" evidence="2"/>
<dbReference type="InterPro" id="IPR036423">
    <property type="entry name" value="SOD-like_Cu/Zn_dom_sf"/>
</dbReference>
<keyword evidence="2" id="KW-0186">Copper</keyword>
<gene>
    <name evidence="5" type="ORF">RM545_11535</name>
</gene>
<dbReference type="InterPro" id="IPR018152">
    <property type="entry name" value="SOD_Cu/Zn_BS"/>
</dbReference>
<dbReference type="Gene3D" id="2.60.40.200">
    <property type="entry name" value="Superoxide dismutase, copper/zinc binding domain"/>
    <property type="match status" value="1"/>
</dbReference>
<comment type="function">
    <text evidence="2">Destroys radicals which are normally produced within the cells and which are toxic to biological systems.</text>
</comment>
<keyword evidence="2" id="KW-0560">Oxidoreductase</keyword>
<evidence type="ECO:0000313" key="6">
    <source>
        <dbReference type="Proteomes" id="UP001245285"/>
    </source>
</evidence>
<dbReference type="InterPro" id="IPR024134">
    <property type="entry name" value="SOD_Cu/Zn_/chaperone"/>
</dbReference>
<dbReference type="InterPro" id="IPR001424">
    <property type="entry name" value="SOD_Cu_Zn_dom"/>
</dbReference>
<protein>
    <recommendedName>
        <fullName evidence="2">Superoxide dismutase [Cu-Zn]</fullName>
        <ecNumber evidence="2">1.15.1.1</ecNumber>
    </recommendedName>
</protein>
<accession>A0ABU3CM35</accession>
<evidence type="ECO:0000256" key="3">
    <source>
        <dbReference type="SAM" id="MobiDB-lite"/>
    </source>
</evidence>
<keyword evidence="6" id="KW-1185">Reference proteome</keyword>
<evidence type="ECO:0000259" key="4">
    <source>
        <dbReference type="Pfam" id="PF00080"/>
    </source>
</evidence>
<dbReference type="PANTHER" id="PTHR10003">
    <property type="entry name" value="SUPEROXIDE DISMUTASE CU-ZN -RELATED"/>
    <property type="match status" value="1"/>
</dbReference>